<organism evidence="1">
    <name type="scientific">Triticum urartu</name>
    <name type="common">Red wild einkorn</name>
    <name type="synonym">Crithodium urartu</name>
    <dbReference type="NCBI Taxonomy" id="4572"/>
    <lineage>
        <taxon>Eukaryota</taxon>
        <taxon>Viridiplantae</taxon>
        <taxon>Streptophyta</taxon>
        <taxon>Embryophyta</taxon>
        <taxon>Tracheophyta</taxon>
        <taxon>Spermatophyta</taxon>
        <taxon>Magnoliopsida</taxon>
        <taxon>Liliopsida</taxon>
        <taxon>Poales</taxon>
        <taxon>Poaceae</taxon>
        <taxon>BOP clade</taxon>
        <taxon>Pooideae</taxon>
        <taxon>Triticodae</taxon>
        <taxon>Triticeae</taxon>
        <taxon>Triticinae</taxon>
        <taxon>Triticum</taxon>
    </lineage>
</organism>
<gene>
    <name evidence="1" type="ORF">TRIUR3_17775</name>
</gene>
<dbReference type="AlphaFoldDB" id="M7Z8H5"/>
<dbReference type="EMBL" id="KD159146">
    <property type="protein sequence ID" value="EMS56332.1"/>
    <property type="molecule type" value="Genomic_DNA"/>
</dbReference>
<dbReference type="STRING" id="4572.M7Z8H5"/>
<evidence type="ECO:0000313" key="1">
    <source>
        <dbReference type="EMBL" id="EMS56332.1"/>
    </source>
</evidence>
<proteinExistence type="predicted"/>
<dbReference type="PANTHER" id="PTHR11063:SF13">
    <property type="entry name" value="DELTA-1-PYRROLINE-5-CARBOXYLATE SYNTHASE 2"/>
    <property type="match status" value="1"/>
</dbReference>
<accession>M7Z8H5</accession>
<reference evidence="1" key="1">
    <citation type="journal article" date="2013" name="Nature">
        <title>Draft genome of the wheat A-genome progenitor Triticum urartu.</title>
        <authorList>
            <person name="Ling H.Q."/>
            <person name="Zhao S."/>
            <person name="Liu D."/>
            <person name="Wang J."/>
            <person name="Sun H."/>
            <person name="Zhang C."/>
            <person name="Fan H."/>
            <person name="Li D."/>
            <person name="Dong L."/>
            <person name="Tao Y."/>
            <person name="Gao C."/>
            <person name="Wu H."/>
            <person name="Li Y."/>
            <person name="Cui Y."/>
            <person name="Guo X."/>
            <person name="Zheng S."/>
            <person name="Wang B."/>
            <person name="Yu K."/>
            <person name="Liang Q."/>
            <person name="Yang W."/>
            <person name="Lou X."/>
            <person name="Chen J."/>
            <person name="Feng M."/>
            <person name="Jian J."/>
            <person name="Zhang X."/>
            <person name="Luo G."/>
            <person name="Jiang Y."/>
            <person name="Liu J."/>
            <person name="Wang Z."/>
            <person name="Sha Y."/>
            <person name="Zhang B."/>
            <person name="Wu H."/>
            <person name="Tang D."/>
            <person name="Shen Q."/>
            <person name="Xue P."/>
            <person name="Zou S."/>
            <person name="Wang X."/>
            <person name="Liu X."/>
            <person name="Wang F."/>
            <person name="Yang Y."/>
            <person name="An X."/>
            <person name="Dong Z."/>
            <person name="Zhang K."/>
            <person name="Zhang X."/>
            <person name="Luo M.C."/>
            <person name="Dvorak J."/>
            <person name="Tong Y."/>
            <person name="Wang J."/>
            <person name="Yang H."/>
            <person name="Li Z."/>
            <person name="Wang D."/>
            <person name="Zhang A."/>
            <person name="Wang J."/>
        </authorList>
    </citation>
    <scope>NUCLEOTIDE SEQUENCE</scope>
</reference>
<name>M7Z8H5_TRIUA</name>
<dbReference type="PANTHER" id="PTHR11063">
    <property type="entry name" value="GLUTAMATE SEMIALDEHYDE DEHYDROGENASE"/>
    <property type="match status" value="1"/>
</dbReference>
<sequence>MGGWMVPCDAAWGGSCGGVILLFYSLFTYPAALLSLFSFGPTCRHRCCHRQNGRLAIGRLGVLCEQVKELNFQGYEVILVASRAVGVEAEAQVRKAHQQQFRRSAEPIVRPGWEGMRCRRPEWPHGYLRYTD</sequence>
<protein>
    <submittedName>
        <fullName evidence="1">Uncharacterized protein</fullName>
    </submittedName>
</protein>
<dbReference type="GO" id="GO:0004350">
    <property type="term" value="F:glutamate-5-semialdehyde dehydrogenase activity"/>
    <property type="evidence" value="ECO:0007669"/>
    <property type="project" value="TreeGrafter"/>
</dbReference>